<keyword evidence="1" id="KW-0812">Transmembrane</keyword>
<sequence length="109" mass="12039">MSDWETLLAILGLTLITVVTRGFFLLPERELPLPAWLKRGLRYAPLAALSAVIAPEVLMTQGALISTWQDARLPAIAAGTVYYFWRRGMLGTILVGMAVFLPLRVALGW</sequence>
<evidence type="ECO:0000256" key="1">
    <source>
        <dbReference type="SAM" id="Phobius"/>
    </source>
</evidence>
<dbReference type="InterPro" id="IPR008407">
    <property type="entry name" value="Brnchd-chn_aa_trnsp_AzlD"/>
</dbReference>
<feature type="transmembrane region" description="Helical" evidence="1">
    <location>
        <begin position="46"/>
        <end position="68"/>
    </location>
</feature>
<protein>
    <submittedName>
        <fullName evidence="2">Branched-chain amino acid transporter</fullName>
    </submittedName>
</protein>
<dbReference type="Pfam" id="PF05437">
    <property type="entry name" value="AzlD"/>
    <property type="match status" value="1"/>
</dbReference>
<reference evidence="2 3" key="1">
    <citation type="submission" date="2015-05" db="EMBL/GenBank/DDBJ databases">
        <authorList>
            <person name="Tang B."/>
            <person name="Yu Y."/>
        </authorList>
    </citation>
    <scope>NUCLEOTIDE SEQUENCE [LARGE SCALE GENOMIC DNA]</scope>
    <source>
        <strain evidence="2 3">DSM 7029</strain>
    </source>
</reference>
<dbReference type="EMBL" id="CP011371">
    <property type="protein sequence ID" value="AKJ27627.1"/>
    <property type="molecule type" value="Genomic_DNA"/>
</dbReference>
<accession>A0A0G3BE92</accession>
<dbReference type="STRING" id="413882.AAW51_0936"/>
<organism evidence="2 3">
    <name type="scientific">Caldimonas brevitalea</name>
    <dbReference type="NCBI Taxonomy" id="413882"/>
    <lineage>
        <taxon>Bacteria</taxon>
        <taxon>Pseudomonadati</taxon>
        <taxon>Pseudomonadota</taxon>
        <taxon>Betaproteobacteria</taxon>
        <taxon>Burkholderiales</taxon>
        <taxon>Sphaerotilaceae</taxon>
        <taxon>Caldimonas</taxon>
    </lineage>
</organism>
<gene>
    <name evidence="2" type="ORF">AAW51_0936</name>
</gene>
<evidence type="ECO:0000313" key="3">
    <source>
        <dbReference type="Proteomes" id="UP000035352"/>
    </source>
</evidence>
<feature type="transmembrane region" description="Helical" evidence="1">
    <location>
        <begin position="88"/>
        <end position="107"/>
    </location>
</feature>
<keyword evidence="3" id="KW-1185">Reference proteome</keyword>
<proteinExistence type="predicted"/>
<dbReference type="RefSeq" id="WP_047193663.1">
    <property type="nucleotide sequence ID" value="NZ_CP011371.1"/>
</dbReference>
<keyword evidence="1" id="KW-0472">Membrane</keyword>
<evidence type="ECO:0000313" key="2">
    <source>
        <dbReference type="EMBL" id="AKJ27627.1"/>
    </source>
</evidence>
<keyword evidence="1" id="KW-1133">Transmembrane helix</keyword>
<dbReference type="Proteomes" id="UP000035352">
    <property type="component" value="Chromosome"/>
</dbReference>
<dbReference type="OrthoDB" id="515103at2"/>
<name>A0A0G3BE92_9BURK</name>
<dbReference type="AlphaFoldDB" id="A0A0G3BE92"/>
<feature type="transmembrane region" description="Helical" evidence="1">
    <location>
        <begin position="6"/>
        <end position="26"/>
    </location>
</feature>
<dbReference type="KEGG" id="pbh:AAW51_0936"/>